<dbReference type="GO" id="GO:0043252">
    <property type="term" value="P:sodium-independent organic anion transport"/>
    <property type="evidence" value="ECO:0007669"/>
    <property type="project" value="TreeGrafter"/>
</dbReference>
<dbReference type="Proteomes" id="UP000770661">
    <property type="component" value="Unassembled WGS sequence"/>
</dbReference>
<dbReference type="AlphaFoldDB" id="A0A8J5CVC1"/>
<keyword evidence="2" id="KW-0472">Membrane</keyword>
<keyword evidence="4" id="KW-1185">Reference proteome</keyword>
<feature type="transmembrane region" description="Helical" evidence="2">
    <location>
        <begin position="122"/>
        <end position="144"/>
    </location>
</feature>
<name>A0A8J5CVC1_CHIOP</name>
<evidence type="ECO:0000313" key="3">
    <source>
        <dbReference type="EMBL" id="KAG0722494.1"/>
    </source>
</evidence>
<proteinExistence type="predicted"/>
<keyword evidence="2" id="KW-0812">Transmembrane</keyword>
<reference evidence="3" key="1">
    <citation type="submission" date="2020-07" db="EMBL/GenBank/DDBJ databases">
        <title>The High-quality genome of the commercially important snow crab, Chionoecetes opilio.</title>
        <authorList>
            <person name="Jeong J.-H."/>
            <person name="Ryu S."/>
        </authorList>
    </citation>
    <scope>NUCLEOTIDE SEQUENCE</scope>
    <source>
        <strain evidence="3">MADBK_172401_WGS</strain>
        <tissue evidence="3">Digestive gland</tissue>
    </source>
</reference>
<feature type="transmembrane region" description="Helical" evidence="2">
    <location>
        <begin position="54"/>
        <end position="73"/>
    </location>
</feature>
<dbReference type="InterPro" id="IPR036259">
    <property type="entry name" value="MFS_trans_sf"/>
</dbReference>
<dbReference type="InterPro" id="IPR004156">
    <property type="entry name" value="OATP"/>
</dbReference>
<dbReference type="PANTHER" id="PTHR11388">
    <property type="entry name" value="ORGANIC ANION TRANSPORTER"/>
    <property type="match status" value="1"/>
</dbReference>
<dbReference type="PANTHER" id="PTHR11388:SF76">
    <property type="entry name" value="SOLUTE CARRIER ORGANIC ANION TRANSPORTER FAMILY MEMBER"/>
    <property type="match status" value="1"/>
</dbReference>
<comment type="caution">
    <text evidence="3">The sequence shown here is derived from an EMBL/GenBank/DDBJ whole genome shotgun (WGS) entry which is preliminary data.</text>
</comment>
<evidence type="ECO:0000256" key="2">
    <source>
        <dbReference type="SAM" id="Phobius"/>
    </source>
</evidence>
<dbReference type="SUPFAM" id="SSF103473">
    <property type="entry name" value="MFS general substrate transporter"/>
    <property type="match status" value="1"/>
</dbReference>
<dbReference type="GO" id="GO:0015347">
    <property type="term" value="F:sodium-independent organic anion transmembrane transporter activity"/>
    <property type="evidence" value="ECO:0007669"/>
    <property type="project" value="TreeGrafter"/>
</dbReference>
<sequence>MGGAKEGREERGEDEGRGALTEDLIRDILGPEDDTQCGVGGARGGALQWLATPLTYLVLSSAAALVQGMFYTFANATLSTIERRFRLPSKVSAFITTGNDLVQLFLGIPLAYAAGRGHRPRWLALSMLGATAACLLATTPHFIFGPGDLASSVTQEGLAPTKKGLCRGQEEGGPVGNASCTGEGVAINTEQYTVVVLHLLAQVRIRYKDGNQRVPKSQHLSEKNTH</sequence>
<evidence type="ECO:0000256" key="1">
    <source>
        <dbReference type="ARBA" id="ARBA00023157"/>
    </source>
</evidence>
<feature type="transmembrane region" description="Helical" evidence="2">
    <location>
        <begin position="93"/>
        <end position="115"/>
    </location>
</feature>
<dbReference type="Pfam" id="PF03137">
    <property type="entry name" value="OATP"/>
    <property type="match status" value="1"/>
</dbReference>
<dbReference type="GO" id="GO:0016323">
    <property type="term" value="C:basolateral plasma membrane"/>
    <property type="evidence" value="ECO:0007669"/>
    <property type="project" value="TreeGrafter"/>
</dbReference>
<dbReference type="EMBL" id="JACEEZ010009483">
    <property type="protein sequence ID" value="KAG0722494.1"/>
    <property type="molecule type" value="Genomic_DNA"/>
</dbReference>
<dbReference type="OrthoDB" id="5062115at2759"/>
<keyword evidence="2" id="KW-1133">Transmembrane helix</keyword>
<keyword evidence="1" id="KW-1015">Disulfide bond</keyword>
<organism evidence="3 4">
    <name type="scientific">Chionoecetes opilio</name>
    <name type="common">Atlantic snow crab</name>
    <name type="synonym">Cancer opilio</name>
    <dbReference type="NCBI Taxonomy" id="41210"/>
    <lineage>
        <taxon>Eukaryota</taxon>
        <taxon>Metazoa</taxon>
        <taxon>Ecdysozoa</taxon>
        <taxon>Arthropoda</taxon>
        <taxon>Crustacea</taxon>
        <taxon>Multicrustacea</taxon>
        <taxon>Malacostraca</taxon>
        <taxon>Eumalacostraca</taxon>
        <taxon>Eucarida</taxon>
        <taxon>Decapoda</taxon>
        <taxon>Pleocyemata</taxon>
        <taxon>Brachyura</taxon>
        <taxon>Eubrachyura</taxon>
        <taxon>Majoidea</taxon>
        <taxon>Majidae</taxon>
        <taxon>Chionoecetes</taxon>
    </lineage>
</organism>
<gene>
    <name evidence="3" type="primary">Slco4c1</name>
    <name evidence="3" type="ORF">GWK47_044412</name>
</gene>
<evidence type="ECO:0000313" key="4">
    <source>
        <dbReference type="Proteomes" id="UP000770661"/>
    </source>
</evidence>
<protein>
    <submittedName>
        <fullName evidence="3">Solute carrier organic anion transporter family member 4C1</fullName>
    </submittedName>
</protein>
<accession>A0A8J5CVC1</accession>